<dbReference type="Proteomes" id="UP001165064">
    <property type="component" value="Unassembled WGS sequence"/>
</dbReference>
<sequence length="107" mass="12297">MLNEIDSTGSVTSYHTGSNNVNSGVGGRKAQGQGQVQNNKESEKNIDVSDMEKFIFIYAEKFFQQYGDYNFAESKRLFDRFKLKFMEEKLNIHHGDKTSVADDIFKR</sequence>
<organism evidence="1 2">
    <name type="scientific">Ambrosiozyma monospora</name>
    <name type="common">Yeast</name>
    <name type="synonym">Endomycopsis monosporus</name>
    <dbReference type="NCBI Taxonomy" id="43982"/>
    <lineage>
        <taxon>Eukaryota</taxon>
        <taxon>Fungi</taxon>
        <taxon>Dikarya</taxon>
        <taxon>Ascomycota</taxon>
        <taxon>Saccharomycotina</taxon>
        <taxon>Pichiomycetes</taxon>
        <taxon>Pichiales</taxon>
        <taxon>Pichiaceae</taxon>
        <taxon>Ambrosiozyma</taxon>
    </lineage>
</organism>
<dbReference type="EMBL" id="BSXS01004958">
    <property type="protein sequence ID" value="GME83750.1"/>
    <property type="molecule type" value="Genomic_DNA"/>
</dbReference>
<accession>A0ACB5TAN7</accession>
<evidence type="ECO:0000313" key="2">
    <source>
        <dbReference type="Proteomes" id="UP001165064"/>
    </source>
</evidence>
<comment type="caution">
    <text evidence="1">The sequence shown here is derived from an EMBL/GenBank/DDBJ whole genome shotgun (WGS) entry which is preliminary data.</text>
</comment>
<name>A0ACB5TAN7_AMBMO</name>
<proteinExistence type="predicted"/>
<protein>
    <submittedName>
        <fullName evidence="1">Unnamed protein product</fullName>
    </submittedName>
</protein>
<gene>
    <name evidence="1" type="ORF">Amon02_000637700</name>
</gene>
<evidence type="ECO:0000313" key="1">
    <source>
        <dbReference type="EMBL" id="GME83750.1"/>
    </source>
</evidence>
<reference evidence="1" key="1">
    <citation type="submission" date="2023-04" db="EMBL/GenBank/DDBJ databases">
        <title>Ambrosiozyma monospora NBRC 10751.</title>
        <authorList>
            <person name="Ichikawa N."/>
            <person name="Sato H."/>
            <person name="Tonouchi N."/>
        </authorList>
    </citation>
    <scope>NUCLEOTIDE SEQUENCE</scope>
    <source>
        <strain evidence="1">NBRC 10751</strain>
    </source>
</reference>
<keyword evidence="2" id="KW-1185">Reference proteome</keyword>